<dbReference type="Proteomes" id="UP000202279">
    <property type="component" value="Segment"/>
</dbReference>
<proteinExistence type="predicted"/>
<protein>
    <submittedName>
        <fullName evidence="1">Head-to-tail connector protein</fullName>
    </submittedName>
</protein>
<name>A0A166XYW6_9CAUD</name>
<reference evidence="2" key="1">
    <citation type="submission" date="2016-03" db="EMBL/GenBank/DDBJ databases">
        <authorList>
            <person name="Ploux O."/>
        </authorList>
    </citation>
    <scope>NUCLEOTIDE SEQUENCE [LARGE SCALE GENOMIC DNA]</scope>
</reference>
<sequence>MSVRLRFNIDGFYDLRRDPGIVAEEEAIAQQIADRANSIGKGTYAVGSRQGRKAPQGRWRTTVVTADARAMANNARNNTLIRAME</sequence>
<dbReference type="GeneID" id="28802857"/>
<keyword evidence="2" id="KW-1185">Reference proteome</keyword>
<dbReference type="EMBL" id="KU998233">
    <property type="protein sequence ID" value="ANA85220.1"/>
    <property type="molecule type" value="Genomic_DNA"/>
</dbReference>
<gene>
    <name evidence="1" type="primary">12</name>
    <name evidence="1" type="ORF">PBI_BRITBRAT_12</name>
</gene>
<organism evidence="1 2">
    <name type="scientific">Gordonia phage BritBrat</name>
    <dbReference type="NCBI Taxonomy" id="1838064"/>
    <lineage>
        <taxon>Viruses</taxon>
        <taxon>Duplodnaviria</taxon>
        <taxon>Heunggongvirae</taxon>
        <taxon>Uroviricota</taxon>
        <taxon>Caudoviricetes</taxon>
        <taxon>Britbratvirus</taxon>
        <taxon>Britbratvirus britbrat</taxon>
    </lineage>
</organism>
<evidence type="ECO:0000313" key="2">
    <source>
        <dbReference type="Proteomes" id="UP000202279"/>
    </source>
</evidence>
<dbReference type="RefSeq" id="YP_009276539.1">
    <property type="nucleotide sequence ID" value="NC_030942.1"/>
</dbReference>
<accession>A0A166XYW6</accession>
<evidence type="ECO:0000313" key="1">
    <source>
        <dbReference type="EMBL" id="ANA85220.1"/>
    </source>
</evidence>
<dbReference type="KEGG" id="vg:28802857"/>
<dbReference type="OrthoDB" id="20984at10239"/>